<accession>A0A317TZ69</accession>
<dbReference type="RefSeq" id="WP_133249342.1">
    <property type="nucleotide sequence ID" value="NZ_QHJG01000036.1"/>
</dbReference>
<sequence>MSTEETRMEIRSHDNLLEVLKSLVIIQMKHLDEATVIVVAITGQNEVLEMGVVKTYLGQDV</sequence>
<reference evidence="1 2" key="1">
    <citation type="submission" date="2018-05" db="EMBL/GenBank/DDBJ databases">
        <title>Legionella qingyii sp.nov., whole genome shotgun sequence.</title>
        <authorList>
            <person name="Wu H."/>
            <person name="Zhu Q."/>
            <person name="Hu C."/>
        </authorList>
    </citation>
    <scope>NUCLEOTIDE SEQUENCE [LARGE SCALE GENOMIC DNA]</scope>
    <source>
        <strain evidence="1 2">HEB18</strain>
    </source>
</reference>
<name>A0A317TZ69_9GAMM</name>
<evidence type="ECO:0000313" key="2">
    <source>
        <dbReference type="Proteomes" id="UP000247152"/>
    </source>
</evidence>
<protein>
    <submittedName>
        <fullName evidence="1">Uncharacterized protein</fullName>
    </submittedName>
</protein>
<comment type="caution">
    <text evidence="1">The sequence shown here is derived from an EMBL/GenBank/DDBJ whole genome shotgun (WGS) entry which is preliminary data.</text>
</comment>
<proteinExistence type="predicted"/>
<dbReference type="AlphaFoldDB" id="A0A317TZ69"/>
<dbReference type="EMBL" id="QHJG01000036">
    <property type="protein sequence ID" value="PWY54379.1"/>
    <property type="molecule type" value="Genomic_DNA"/>
</dbReference>
<gene>
    <name evidence="1" type="ORF">DGG96_17375</name>
</gene>
<dbReference type="Proteomes" id="UP000247152">
    <property type="component" value="Unassembled WGS sequence"/>
</dbReference>
<evidence type="ECO:0000313" key="1">
    <source>
        <dbReference type="EMBL" id="PWY54379.1"/>
    </source>
</evidence>
<organism evidence="1 2">
    <name type="scientific">Legionella qingyii</name>
    <dbReference type="NCBI Taxonomy" id="2184757"/>
    <lineage>
        <taxon>Bacteria</taxon>
        <taxon>Pseudomonadati</taxon>
        <taxon>Pseudomonadota</taxon>
        <taxon>Gammaproteobacteria</taxon>
        <taxon>Legionellales</taxon>
        <taxon>Legionellaceae</taxon>
        <taxon>Legionella</taxon>
    </lineage>
</organism>